<name>A0ABT6DJN6_9BACT</name>
<dbReference type="Proteomes" id="UP001152321">
    <property type="component" value="Unassembled WGS sequence"/>
</dbReference>
<organism evidence="2 3">
    <name type="scientific">Bdellovibrio svalbardensis</name>
    <dbReference type="NCBI Taxonomy" id="2972972"/>
    <lineage>
        <taxon>Bacteria</taxon>
        <taxon>Pseudomonadati</taxon>
        <taxon>Bdellovibrionota</taxon>
        <taxon>Bdellovibrionia</taxon>
        <taxon>Bdellovibrionales</taxon>
        <taxon>Pseudobdellovibrionaceae</taxon>
        <taxon>Bdellovibrio</taxon>
    </lineage>
</organism>
<dbReference type="RefSeq" id="WP_277577539.1">
    <property type="nucleotide sequence ID" value="NZ_JANRMI010000002.1"/>
</dbReference>
<feature type="signal peptide" evidence="1">
    <location>
        <begin position="1"/>
        <end position="24"/>
    </location>
</feature>
<sequence>MRKIKSILLLTPFLLLFNQQEAHAYPDFIGYSYSSCITCHYNGLGGGALNDYGRALFATEITARDVYDKHTEEETIAAQSGFLGSQKLPWWFRPGLKYRGLWYKVNPGSSQTIEKYINMQEDVNLSFFADKKQNVALITTISNADAYPPHTNVKQWDWYAKEYYLRWKVNNNLWLYAGQMDKAYGIRNVDHTAVNRSPITLGQFDQSLGAIAHFTYPTWDIAVNGFFGNSYDDEDIKQKGASVVGEYQLFENFKIGGSALHSENKSVQWDLAAFTSRIGVSKGTAVLAEFGLKKRKDKLTNADATLGTYAWIESLILIRRGYNILTAIETSKADINKASAENLKYSFGAMMFPLPRTELRFMAVNGKTFEDGSGQFDAWTLQSQIHVSY</sequence>
<comment type="caution">
    <text evidence="2">The sequence shown here is derived from an EMBL/GenBank/DDBJ whole genome shotgun (WGS) entry which is preliminary data.</text>
</comment>
<accession>A0ABT6DJN6</accession>
<keyword evidence="3" id="KW-1185">Reference proteome</keyword>
<feature type="chain" id="PRO_5045997621" description="Porin" evidence="1">
    <location>
        <begin position="25"/>
        <end position="389"/>
    </location>
</feature>
<reference evidence="2" key="1">
    <citation type="submission" date="2022-08" db="EMBL/GenBank/DDBJ databases">
        <title>Novel Bdellovibrio Species Isolated from Svalbard: Designation Bdellovibrio svalbardensis.</title>
        <authorList>
            <person name="Mitchell R.J."/>
            <person name="Choi S.Y."/>
        </authorList>
    </citation>
    <scope>NUCLEOTIDE SEQUENCE</scope>
    <source>
        <strain evidence="2">PAP01</strain>
    </source>
</reference>
<evidence type="ECO:0008006" key="4">
    <source>
        <dbReference type="Google" id="ProtNLM"/>
    </source>
</evidence>
<evidence type="ECO:0000313" key="2">
    <source>
        <dbReference type="EMBL" id="MDG0816061.1"/>
    </source>
</evidence>
<gene>
    <name evidence="2" type="ORF">NWE73_06785</name>
</gene>
<keyword evidence="1" id="KW-0732">Signal</keyword>
<evidence type="ECO:0000256" key="1">
    <source>
        <dbReference type="SAM" id="SignalP"/>
    </source>
</evidence>
<proteinExistence type="predicted"/>
<dbReference type="EMBL" id="JANRMI010000002">
    <property type="protein sequence ID" value="MDG0816061.1"/>
    <property type="molecule type" value="Genomic_DNA"/>
</dbReference>
<evidence type="ECO:0000313" key="3">
    <source>
        <dbReference type="Proteomes" id="UP001152321"/>
    </source>
</evidence>
<protein>
    <recommendedName>
        <fullName evidence="4">Porin</fullName>
    </recommendedName>
</protein>